<keyword evidence="6 7" id="KW-0472">Membrane</keyword>
<evidence type="ECO:0000256" key="7">
    <source>
        <dbReference type="SAM" id="Phobius"/>
    </source>
</evidence>
<accession>A0A1H1VTD7</accession>
<feature type="transmembrane region" description="Helical" evidence="7">
    <location>
        <begin position="48"/>
        <end position="69"/>
    </location>
</feature>
<keyword evidence="4 7" id="KW-0812">Transmembrane</keyword>
<evidence type="ECO:0000256" key="3">
    <source>
        <dbReference type="ARBA" id="ARBA00022475"/>
    </source>
</evidence>
<dbReference type="PANTHER" id="PTHR23513:SF11">
    <property type="entry name" value="STAPHYLOFERRIN A TRANSPORTER"/>
    <property type="match status" value="1"/>
</dbReference>
<dbReference type="InterPro" id="IPR020846">
    <property type="entry name" value="MFS_dom"/>
</dbReference>
<dbReference type="RefSeq" id="WP_231701959.1">
    <property type="nucleotide sequence ID" value="NZ_LT629763.1"/>
</dbReference>
<dbReference type="STRING" id="472181.SAMN05216271_2990"/>
<dbReference type="PANTHER" id="PTHR23513">
    <property type="entry name" value="INTEGRAL MEMBRANE EFFLUX PROTEIN-RELATED"/>
    <property type="match status" value="1"/>
</dbReference>
<proteinExistence type="predicted"/>
<feature type="transmembrane region" description="Helical" evidence="7">
    <location>
        <begin position="81"/>
        <end position="102"/>
    </location>
</feature>
<feature type="transmembrane region" description="Helical" evidence="7">
    <location>
        <begin position="290"/>
        <end position="308"/>
    </location>
</feature>
<evidence type="ECO:0000313" key="9">
    <source>
        <dbReference type="EMBL" id="SDS88177.1"/>
    </source>
</evidence>
<reference evidence="10" key="1">
    <citation type="submission" date="2016-10" db="EMBL/GenBank/DDBJ databases">
        <authorList>
            <person name="Varghese N."/>
            <person name="Submissions S."/>
        </authorList>
    </citation>
    <scope>NUCLEOTIDE SEQUENCE [LARGE SCALE GENOMIC DNA]</scope>
    <source>
        <strain evidence="10">JCM 14963</strain>
    </source>
</reference>
<keyword evidence="3" id="KW-1003">Cell membrane</keyword>
<keyword evidence="2" id="KW-0813">Transport</keyword>
<dbReference type="SUPFAM" id="SSF103473">
    <property type="entry name" value="MFS general substrate transporter"/>
    <property type="match status" value="1"/>
</dbReference>
<keyword evidence="5 7" id="KW-1133">Transmembrane helix</keyword>
<dbReference type="AlphaFoldDB" id="A0A1H1VTD7"/>
<organism evidence="9 10">
    <name type="scientific">Halopseudomonas sabulinigri</name>
    <dbReference type="NCBI Taxonomy" id="472181"/>
    <lineage>
        <taxon>Bacteria</taxon>
        <taxon>Pseudomonadati</taxon>
        <taxon>Pseudomonadota</taxon>
        <taxon>Gammaproteobacteria</taxon>
        <taxon>Pseudomonadales</taxon>
        <taxon>Pseudomonadaceae</taxon>
        <taxon>Halopseudomonas</taxon>
    </lineage>
</organism>
<evidence type="ECO:0000256" key="1">
    <source>
        <dbReference type="ARBA" id="ARBA00004651"/>
    </source>
</evidence>
<dbReference type="Pfam" id="PF05977">
    <property type="entry name" value="MFS_3"/>
    <property type="match status" value="1"/>
</dbReference>
<dbReference type="GO" id="GO:0005886">
    <property type="term" value="C:plasma membrane"/>
    <property type="evidence" value="ECO:0007669"/>
    <property type="project" value="UniProtKB-SubCell"/>
</dbReference>
<dbReference type="CDD" id="cd06173">
    <property type="entry name" value="MFS_MefA_like"/>
    <property type="match status" value="1"/>
</dbReference>
<feature type="transmembrane region" description="Helical" evidence="7">
    <location>
        <begin position="145"/>
        <end position="168"/>
    </location>
</feature>
<comment type="subcellular location">
    <subcellularLocation>
        <location evidence="1">Cell membrane</location>
        <topology evidence="1">Multi-pass membrane protein</topology>
    </subcellularLocation>
</comment>
<feature type="transmembrane region" description="Helical" evidence="7">
    <location>
        <begin position="314"/>
        <end position="336"/>
    </location>
</feature>
<dbReference type="EMBL" id="LT629763">
    <property type="protein sequence ID" value="SDS88177.1"/>
    <property type="molecule type" value="Genomic_DNA"/>
</dbReference>
<dbReference type="InterPro" id="IPR036259">
    <property type="entry name" value="MFS_trans_sf"/>
</dbReference>
<feature type="transmembrane region" description="Helical" evidence="7">
    <location>
        <begin position="348"/>
        <end position="370"/>
    </location>
</feature>
<protein>
    <submittedName>
        <fullName evidence="9">Predicted arabinose efflux permease, MFS family</fullName>
    </submittedName>
</protein>
<dbReference type="Gene3D" id="1.20.1250.20">
    <property type="entry name" value="MFS general substrate transporter like domains"/>
    <property type="match status" value="1"/>
</dbReference>
<evidence type="ECO:0000256" key="5">
    <source>
        <dbReference type="ARBA" id="ARBA00022989"/>
    </source>
</evidence>
<name>A0A1H1VTD7_9GAMM</name>
<dbReference type="InterPro" id="IPR010290">
    <property type="entry name" value="TM_effector"/>
</dbReference>
<evidence type="ECO:0000256" key="4">
    <source>
        <dbReference type="ARBA" id="ARBA00022692"/>
    </source>
</evidence>
<feature type="transmembrane region" description="Helical" evidence="7">
    <location>
        <begin position="20"/>
        <end position="42"/>
    </location>
</feature>
<dbReference type="PROSITE" id="PS50850">
    <property type="entry name" value="MFS"/>
    <property type="match status" value="1"/>
</dbReference>
<feature type="transmembrane region" description="Helical" evidence="7">
    <location>
        <begin position="260"/>
        <end position="278"/>
    </location>
</feature>
<feature type="transmembrane region" description="Helical" evidence="7">
    <location>
        <begin position="376"/>
        <end position="394"/>
    </location>
</feature>
<evidence type="ECO:0000259" key="8">
    <source>
        <dbReference type="PROSITE" id="PS50850"/>
    </source>
</evidence>
<dbReference type="GO" id="GO:0022857">
    <property type="term" value="F:transmembrane transporter activity"/>
    <property type="evidence" value="ECO:0007669"/>
    <property type="project" value="InterPro"/>
</dbReference>
<evidence type="ECO:0000313" key="10">
    <source>
        <dbReference type="Proteomes" id="UP000243413"/>
    </source>
</evidence>
<feature type="domain" description="Major facilitator superfamily (MFS) profile" evidence="8">
    <location>
        <begin position="1"/>
        <end position="402"/>
    </location>
</feature>
<feature type="transmembrane region" description="Helical" evidence="7">
    <location>
        <begin position="108"/>
        <end position="133"/>
    </location>
</feature>
<dbReference type="Proteomes" id="UP000243413">
    <property type="component" value="Chromosome I"/>
</dbReference>
<feature type="transmembrane region" description="Helical" evidence="7">
    <location>
        <begin position="228"/>
        <end position="248"/>
    </location>
</feature>
<feature type="transmembrane region" description="Helical" evidence="7">
    <location>
        <begin position="174"/>
        <end position="191"/>
    </location>
</feature>
<sequence>MINRKSPWYPLTLARFRPFWTAGAVTNLAIWMQTVGAAWIMAGLSDSAWMVSLVQTAITLPVFLCGLPGGVIADLVDRRRWLLFTQSLMLFAAFSLFALMVSGYLTPWALLGLTFLLGIGSALNMPAWMAATLTLIPRDVVPSAVALNAVSTNVARAVGPAIAGLLIAAVGQSAVFFVIALCFFGVTLFLLRWQEQQPVVTLPPETLFGGMRSGLRYIRHSRELTSSLTQVFVFTSCASSLWALLPLIAKERLSMAADGYGLLMGALGLGAVLAALNLPRLYRDFALRKLIAGGVAFFALATAGAALLESVWTVWPVLVAAGMAWMAVNATASTIVQTCAADWVRARVASVYLLMYMGAMALGGFLWGVVAEVAGLQMSLLVSSVAMLAGLWVTRRGVFVLGSEADYRVIAQADKVMVATAVAHSDGPVSVETVYRAIPSVRADFLRIAYAVGKSRRRNGARNWRLYRDLADPDRYVERFIVESWLDYLRQRERVTRADRQIELGLSGYIDPGVVSTRRYISQSAQDTSDK</sequence>
<evidence type="ECO:0000256" key="6">
    <source>
        <dbReference type="ARBA" id="ARBA00023136"/>
    </source>
</evidence>
<gene>
    <name evidence="9" type="ORF">SAMN05216271_2990</name>
</gene>
<evidence type="ECO:0000256" key="2">
    <source>
        <dbReference type="ARBA" id="ARBA00022448"/>
    </source>
</evidence>